<dbReference type="RefSeq" id="WP_137406591.1">
    <property type="nucleotide sequence ID" value="NZ_AP025467.1"/>
</dbReference>
<gene>
    <name evidence="1" type="ORF">F7Q91_03215</name>
</gene>
<evidence type="ECO:0000313" key="1">
    <source>
        <dbReference type="EMBL" id="KAB0482432.1"/>
    </source>
</evidence>
<protein>
    <submittedName>
        <fullName evidence="1">Uncharacterized protein</fullName>
    </submittedName>
</protein>
<accession>A0A7V7NWX9</accession>
<comment type="caution">
    <text evidence="1">The sequence shown here is derived from an EMBL/GenBank/DDBJ whole genome shotgun (WGS) entry which is preliminary data.</text>
</comment>
<dbReference type="GeneID" id="77344666"/>
<sequence length="107" mass="12547">MVEFLSNIGIKSGLPCTLADRSGTYYLWGIDWNARQLLIELETNWHWFPVEKVTLDSEVDLIKQLDEYKQSCIEDDIIGVDWLENRVLQVMPQYIDWVSISDSKTKH</sequence>
<proteinExistence type="predicted"/>
<evidence type="ECO:0000313" key="2">
    <source>
        <dbReference type="Proteomes" id="UP000423756"/>
    </source>
</evidence>
<dbReference type="AlphaFoldDB" id="A0A7V7NWX9"/>
<reference evidence="1 2" key="1">
    <citation type="submission" date="2019-09" db="EMBL/GenBank/DDBJ databases">
        <title>Draft genome sequences of 48 bacterial type strains from the CCUG.</title>
        <authorList>
            <person name="Tunovic T."/>
            <person name="Pineiro-Iglesias B."/>
            <person name="Unosson C."/>
            <person name="Inganas E."/>
            <person name="Ohlen M."/>
            <person name="Cardew S."/>
            <person name="Jensie-Markopoulos S."/>
            <person name="Salva-Serra F."/>
            <person name="Jaen-Luchoro D."/>
            <person name="Karlsson R."/>
            <person name="Svensson-Stadler L."/>
            <person name="Chun J."/>
            <person name="Moore E."/>
        </authorList>
    </citation>
    <scope>NUCLEOTIDE SEQUENCE [LARGE SCALE GENOMIC DNA]</scope>
    <source>
        <strain evidence="1 2">CCUG 48643</strain>
    </source>
</reference>
<dbReference type="Proteomes" id="UP000423756">
    <property type="component" value="Unassembled WGS sequence"/>
</dbReference>
<organism evidence="1 2">
    <name type="scientific">Vibrio chagasii</name>
    <dbReference type="NCBI Taxonomy" id="170679"/>
    <lineage>
        <taxon>Bacteria</taxon>
        <taxon>Pseudomonadati</taxon>
        <taxon>Pseudomonadota</taxon>
        <taxon>Gammaproteobacteria</taxon>
        <taxon>Vibrionales</taxon>
        <taxon>Vibrionaceae</taxon>
        <taxon>Vibrio</taxon>
    </lineage>
</organism>
<dbReference type="EMBL" id="VZPX01000004">
    <property type="protein sequence ID" value="KAB0482432.1"/>
    <property type="molecule type" value="Genomic_DNA"/>
</dbReference>
<name>A0A7V7NWX9_9VIBR</name>